<dbReference type="PANTHER" id="PTHR43737:SF1">
    <property type="entry name" value="DUF1501 DOMAIN-CONTAINING PROTEIN"/>
    <property type="match status" value="1"/>
</dbReference>
<dbReference type="EMBL" id="AJYQ02000018">
    <property type="protein sequence ID" value="OEE37526.1"/>
    <property type="molecule type" value="Genomic_DNA"/>
</dbReference>
<proteinExistence type="predicted"/>
<organism evidence="1 2">
    <name type="scientific">Vibrio genomosp. F10 str. ZF-129</name>
    <dbReference type="NCBI Taxonomy" id="1187848"/>
    <lineage>
        <taxon>Bacteria</taxon>
        <taxon>Pseudomonadati</taxon>
        <taxon>Pseudomonadota</taxon>
        <taxon>Gammaproteobacteria</taxon>
        <taxon>Vibrionales</taxon>
        <taxon>Vibrionaceae</taxon>
        <taxon>Vibrio</taxon>
    </lineage>
</organism>
<dbReference type="AlphaFoldDB" id="A0A1E5BJ36"/>
<dbReference type="PANTHER" id="PTHR43737">
    <property type="entry name" value="BLL7424 PROTEIN"/>
    <property type="match status" value="1"/>
</dbReference>
<dbReference type="PROSITE" id="PS51318">
    <property type="entry name" value="TAT"/>
    <property type="match status" value="1"/>
</dbReference>
<gene>
    <name evidence="1" type="ORF">A1QO_17470</name>
</gene>
<dbReference type="OrthoDB" id="9779968at2"/>
<sequence length="439" mass="48135">MNISRRSLLTSFGGMTVGSLLPNVSSANHSDDFKALVCIYLAGGNDSVNTVIPTDQYHYDEYKQTRPAIAVSESSVVPITQTALDNQGKIVQLGLHPKLAKLANLFNQHRAMVVLNSGILKEPLTKQEIENNIKPLPPQLFSHNSQTYEWEKGAVGFAPQFGWAGRMLDVLGSHSAIAPLYSITNKTLWLRSLHHQQNILKPSGTAQINALKNTNMESSYNALTTAPSNNPFTLHLRNMMGDAMHISQTLDDQVNSVSNWQGFTNSSLGKQFQFAYKLIKSQKALNQARQVLYLKQSGYDLHDNQLIDHPLLLADLATNLMAFDNAMSDNGLSSNVTSFTTSEFGRRLASNGKGTDHGWGGHQFILGGAVNTSDAVGTWPEIRVNGADDISNGRLVPTLGTDQVNATLARWMGVNNENELNYVFPNIHHFASSNLGFLS</sequence>
<comment type="caution">
    <text evidence="1">The sequence shown here is derived from an EMBL/GenBank/DDBJ whole genome shotgun (WGS) entry which is preliminary data.</text>
</comment>
<dbReference type="InterPro" id="IPR006311">
    <property type="entry name" value="TAT_signal"/>
</dbReference>
<dbReference type="eggNOG" id="COG4102">
    <property type="taxonomic scope" value="Bacteria"/>
</dbReference>
<protein>
    <submittedName>
        <fullName evidence="1">Tat pathway signal protein</fullName>
    </submittedName>
</protein>
<dbReference type="Pfam" id="PF07394">
    <property type="entry name" value="DUF1501"/>
    <property type="match status" value="1"/>
</dbReference>
<evidence type="ECO:0000313" key="1">
    <source>
        <dbReference type="EMBL" id="OEE37526.1"/>
    </source>
</evidence>
<dbReference type="Proteomes" id="UP000094741">
    <property type="component" value="Unassembled WGS sequence"/>
</dbReference>
<dbReference type="RefSeq" id="WP_017041365.1">
    <property type="nucleotide sequence ID" value="NZ_AJYQ02000018.1"/>
</dbReference>
<accession>A0A1E5BJ36</accession>
<evidence type="ECO:0000313" key="2">
    <source>
        <dbReference type="Proteomes" id="UP000094741"/>
    </source>
</evidence>
<dbReference type="InterPro" id="IPR010869">
    <property type="entry name" value="DUF1501"/>
</dbReference>
<reference evidence="1 2" key="1">
    <citation type="journal article" date="2012" name="Science">
        <title>Ecological populations of bacteria act as socially cohesive units of antibiotic production and resistance.</title>
        <authorList>
            <person name="Cordero O.X."/>
            <person name="Wildschutte H."/>
            <person name="Kirkup B."/>
            <person name="Proehl S."/>
            <person name="Ngo L."/>
            <person name="Hussain F."/>
            <person name="Le Roux F."/>
            <person name="Mincer T."/>
            <person name="Polz M.F."/>
        </authorList>
    </citation>
    <scope>NUCLEOTIDE SEQUENCE [LARGE SCALE GENOMIC DNA]</scope>
    <source>
        <strain evidence="1 2">ZF-129</strain>
    </source>
</reference>
<name>A0A1E5BJ36_9VIBR</name>